<organism evidence="2">
    <name type="scientific">Ixodes ricinus</name>
    <name type="common">Common tick</name>
    <name type="synonym">Acarus ricinus</name>
    <dbReference type="NCBI Taxonomy" id="34613"/>
    <lineage>
        <taxon>Eukaryota</taxon>
        <taxon>Metazoa</taxon>
        <taxon>Ecdysozoa</taxon>
        <taxon>Arthropoda</taxon>
        <taxon>Chelicerata</taxon>
        <taxon>Arachnida</taxon>
        <taxon>Acari</taxon>
        <taxon>Parasitiformes</taxon>
        <taxon>Ixodida</taxon>
        <taxon>Ixodoidea</taxon>
        <taxon>Ixodidae</taxon>
        <taxon>Ixodinae</taxon>
        <taxon>Ixodes</taxon>
    </lineage>
</organism>
<keyword evidence="1" id="KW-0732">Signal</keyword>
<dbReference type="EMBL" id="GIFC01012137">
    <property type="protein sequence ID" value="MXU94220.1"/>
    <property type="molecule type" value="Transcribed_RNA"/>
</dbReference>
<dbReference type="AlphaFoldDB" id="A0A6B0UWN2"/>
<protein>
    <submittedName>
        <fullName evidence="2">Putative secreted protein</fullName>
    </submittedName>
</protein>
<evidence type="ECO:0000256" key="1">
    <source>
        <dbReference type="SAM" id="SignalP"/>
    </source>
</evidence>
<evidence type="ECO:0000313" key="2">
    <source>
        <dbReference type="EMBL" id="MXU94220.1"/>
    </source>
</evidence>
<feature type="chain" id="PRO_5025332996" evidence="1">
    <location>
        <begin position="25"/>
        <end position="159"/>
    </location>
</feature>
<sequence length="159" mass="16874">MLSVTARAAAASWFLALGAPGSAATDLAATSSLLDTMDTFLRLTTIWARASASRAWPAISRPQPSRVLKAPPKRRTDEASWAALPLDDCTTWPVASCSPAAASVSPACSSPYGRPLDGNSRAFRACELSVMERMVSSTSFWPGRQLTQELRAADTDLAT</sequence>
<name>A0A6B0UWN2_IXORI</name>
<feature type="signal peptide" evidence="1">
    <location>
        <begin position="1"/>
        <end position="24"/>
    </location>
</feature>
<proteinExistence type="predicted"/>
<accession>A0A6B0UWN2</accession>
<reference evidence="2" key="1">
    <citation type="submission" date="2019-12" db="EMBL/GenBank/DDBJ databases">
        <title>An insight into the sialome of adult female Ixodes ricinus ticks feeding for 6 days.</title>
        <authorList>
            <person name="Perner J."/>
            <person name="Ribeiro J.M.C."/>
        </authorList>
    </citation>
    <scope>NUCLEOTIDE SEQUENCE</scope>
    <source>
        <strain evidence="2">Semi-engorged</strain>
        <tissue evidence="2">Salivary glands</tissue>
    </source>
</reference>